<dbReference type="RefSeq" id="WP_141973655.1">
    <property type="nucleotide sequence ID" value="NZ_VFPO01000001.1"/>
</dbReference>
<reference evidence="2 3" key="1">
    <citation type="submission" date="2019-06" db="EMBL/GenBank/DDBJ databases">
        <title>Sequencing the genomes of 1000 actinobacteria strains.</title>
        <authorList>
            <person name="Klenk H.-P."/>
        </authorList>
    </citation>
    <scope>NUCLEOTIDE SEQUENCE [LARGE SCALE GENOMIC DNA]</scope>
    <source>
        <strain evidence="2 3">DSM 45043</strain>
    </source>
</reference>
<accession>A0A543INJ8</accession>
<evidence type="ECO:0000313" key="3">
    <source>
        <dbReference type="Proteomes" id="UP000316706"/>
    </source>
</evidence>
<dbReference type="AlphaFoldDB" id="A0A543INJ8"/>
<proteinExistence type="predicted"/>
<comment type="caution">
    <text evidence="2">The sequence shown here is derived from an EMBL/GenBank/DDBJ whole genome shotgun (WGS) entry which is preliminary data.</text>
</comment>
<keyword evidence="3" id="KW-1185">Reference proteome</keyword>
<dbReference type="InterPro" id="IPR025375">
    <property type="entry name" value="DUF4365"/>
</dbReference>
<dbReference type="Pfam" id="PF14280">
    <property type="entry name" value="DUF4365"/>
    <property type="match status" value="1"/>
</dbReference>
<name>A0A543INJ8_9ACTN</name>
<gene>
    <name evidence="2" type="ORF">FHX41_5926</name>
</gene>
<feature type="domain" description="DUF4365" evidence="1">
    <location>
        <begin position="11"/>
        <end position="162"/>
    </location>
</feature>
<protein>
    <submittedName>
        <fullName evidence="2">Uncharacterized protein DUF4365</fullName>
    </submittedName>
</protein>
<dbReference type="OrthoDB" id="4217735at2"/>
<organism evidence="2 3">
    <name type="scientific">Actinomadura hallensis</name>
    <dbReference type="NCBI Taxonomy" id="337895"/>
    <lineage>
        <taxon>Bacteria</taxon>
        <taxon>Bacillati</taxon>
        <taxon>Actinomycetota</taxon>
        <taxon>Actinomycetes</taxon>
        <taxon>Streptosporangiales</taxon>
        <taxon>Thermomonosporaceae</taxon>
        <taxon>Actinomadura</taxon>
    </lineage>
</organism>
<dbReference type="EMBL" id="VFPO01000001">
    <property type="protein sequence ID" value="TQM72137.1"/>
    <property type="molecule type" value="Genomic_DNA"/>
</dbReference>
<evidence type="ECO:0000259" key="1">
    <source>
        <dbReference type="Pfam" id="PF14280"/>
    </source>
</evidence>
<sequence>MDPRNHQGGYGEAFVSALAMAAGLRQAKPLPDIDGIDLCLWPDGTGTRRGARAPGINVQVKSGSVATETDTTWGYRLDVPHFNLLADAQATIYPMFLFLVIVPKDWREYATAGHDGLLLRNAAYWHSLADEEQITGAKEGAKTTVHVPKANLLTVDSLRALVEDPERTATAQAEAS</sequence>
<evidence type="ECO:0000313" key="2">
    <source>
        <dbReference type="EMBL" id="TQM72137.1"/>
    </source>
</evidence>
<dbReference type="Proteomes" id="UP000316706">
    <property type="component" value="Unassembled WGS sequence"/>
</dbReference>